<proteinExistence type="predicted"/>
<reference evidence="1 2" key="1">
    <citation type="submission" date="2022-09" db="EMBL/GenBank/DDBJ databases">
        <title>Draft genome of isolate Be4.</title>
        <authorList>
            <person name="Sanchez-Castro I."/>
            <person name="Martinez-Rodriguez P."/>
            <person name="Descostes M."/>
            <person name="Merroun M."/>
        </authorList>
    </citation>
    <scope>NUCLEOTIDE SEQUENCE [LARGE SCALE GENOMIC DNA]</scope>
    <source>
        <strain evidence="1 2">Be4</strain>
    </source>
</reference>
<name>A0ABT2PI09_9BURK</name>
<dbReference type="EMBL" id="JAODYH010000003">
    <property type="protein sequence ID" value="MCT9809793.1"/>
    <property type="molecule type" value="Genomic_DNA"/>
</dbReference>
<comment type="caution">
    <text evidence="1">The sequence shown here is derived from an EMBL/GenBank/DDBJ whole genome shotgun (WGS) entry which is preliminary data.</text>
</comment>
<accession>A0ABT2PI09</accession>
<protein>
    <submittedName>
        <fullName evidence="1">Uncharacterized protein</fullName>
    </submittedName>
</protein>
<sequence length="71" mass="8047">MTVSFHALNFEPTVDELAVLKKLELGESISLESAAREHVSRRLLEWGMAQQDGAGKWSLTPLGRELIRRRD</sequence>
<gene>
    <name evidence="1" type="ORF">N0K08_04055</name>
</gene>
<dbReference type="Proteomes" id="UP001525968">
    <property type="component" value="Unassembled WGS sequence"/>
</dbReference>
<keyword evidence="2" id="KW-1185">Reference proteome</keyword>
<dbReference type="RefSeq" id="WP_261498757.1">
    <property type="nucleotide sequence ID" value="NZ_JAODYH010000003.1"/>
</dbReference>
<organism evidence="1 2">
    <name type="scientific">Acidovorax bellezanensis</name>
    <dbReference type="NCBI Taxonomy" id="2976702"/>
    <lineage>
        <taxon>Bacteria</taxon>
        <taxon>Pseudomonadati</taxon>
        <taxon>Pseudomonadota</taxon>
        <taxon>Betaproteobacteria</taxon>
        <taxon>Burkholderiales</taxon>
        <taxon>Comamonadaceae</taxon>
        <taxon>Acidovorax</taxon>
    </lineage>
</organism>
<evidence type="ECO:0000313" key="2">
    <source>
        <dbReference type="Proteomes" id="UP001525968"/>
    </source>
</evidence>
<evidence type="ECO:0000313" key="1">
    <source>
        <dbReference type="EMBL" id="MCT9809793.1"/>
    </source>
</evidence>